<gene>
    <name evidence="1" type="ORF">N0B31_16375</name>
</gene>
<dbReference type="SUPFAM" id="SSF54518">
    <property type="entry name" value="Tubby C-terminal domain-like"/>
    <property type="match status" value="1"/>
</dbReference>
<reference evidence="1" key="1">
    <citation type="submission" date="2022-09" db="EMBL/GenBank/DDBJ databases">
        <title>Diverse halophilic archaea isolated from saline environments.</title>
        <authorList>
            <person name="Cui H.-L."/>
        </authorList>
    </citation>
    <scope>NUCLEOTIDE SEQUENCE</scope>
    <source>
        <strain evidence="1">ZS-35-S2</strain>
    </source>
</reference>
<evidence type="ECO:0000313" key="2">
    <source>
        <dbReference type="Proteomes" id="UP001057580"/>
    </source>
</evidence>
<dbReference type="GeneID" id="74944031"/>
<evidence type="ECO:0008006" key="3">
    <source>
        <dbReference type="Google" id="ProtNLM"/>
    </source>
</evidence>
<organism evidence="1 2">
    <name type="scientific">Salinirubellus salinus</name>
    <dbReference type="NCBI Taxonomy" id="1364945"/>
    <lineage>
        <taxon>Archaea</taxon>
        <taxon>Methanobacteriati</taxon>
        <taxon>Methanobacteriota</taxon>
        <taxon>Stenosarchaea group</taxon>
        <taxon>Halobacteria</taxon>
        <taxon>Halobacteriales</taxon>
        <taxon>Natronomonadaceae</taxon>
        <taxon>Salinirubellus</taxon>
    </lineage>
</organism>
<keyword evidence="2" id="KW-1185">Reference proteome</keyword>
<dbReference type="EMBL" id="CP104003">
    <property type="protein sequence ID" value="UWM53701.1"/>
    <property type="molecule type" value="Genomic_DNA"/>
</dbReference>
<sequence length="198" mass="21742">MAETDTGSGPSGDVIGGIDLSDDRYVIKQSYIRSKYSVEDSAGTVVLKGKKKRFKIKEEFPFTAPSGEVVFRIEAQNVFDVAGDYTLADEASGDAFAVVEKEWTMFQHVYHIRSPEGERWATIESESALVMAAKEFFEILGLLPHSYSISTPSGERIGSITEEFTLRDVYTVELDDTGTAPREAILAAAIAIDALEEN</sequence>
<dbReference type="Proteomes" id="UP001057580">
    <property type="component" value="Chromosome"/>
</dbReference>
<evidence type="ECO:0000313" key="1">
    <source>
        <dbReference type="EMBL" id="UWM53701.1"/>
    </source>
</evidence>
<dbReference type="KEGG" id="ssai:N0B31_16375"/>
<protein>
    <recommendedName>
        <fullName evidence="3">LURP-one-related family protein</fullName>
    </recommendedName>
</protein>
<dbReference type="AlphaFoldDB" id="A0A9E7U7L9"/>
<dbReference type="RefSeq" id="WP_260592695.1">
    <property type="nucleotide sequence ID" value="NZ_CP104003.1"/>
</dbReference>
<dbReference type="InterPro" id="IPR007612">
    <property type="entry name" value="LOR"/>
</dbReference>
<name>A0A9E7U7L9_9EURY</name>
<proteinExistence type="predicted"/>
<dbReference type="Pfam" id="PF04525">
    <property type="entry name" value="LOR"/>
    <property type="match status" value="1"/>
</dbReference>
<dbReference type="InterPro" id="IPR025659">
    <property type="entry name" value="Tubby-like_C"/>
</dbReference>
<accession>A0A9E7U7L9</accession>